<dbReference type="Proteomes" id="UP001072034">
    <property type="component" value="Unassembled WGS sequence"/>
</dbReference>
<evidence type="ECO:0000313" key="1">
    <source>
        <dbReference type="EMBL" id="MCZ0856853.1"/>
    </source>
</evidence>
<keyword evidence="2" id="KW-1185">Reference proteome</keyword>
<proteinExistence type="predicted"/>
<sequence length="59" mass="6324">MSAAVSSLEVPPPPVHRSGDLVLPYSADLGRVFRRAWAAVTRRRRPAGVGGSARAADRR</sequence>
<dbReference type="RefSeq" id="WP_156966625.1">
    <property type="nucleotide sequence ID" value="NZ_CAJPNG010000034.1"/>
</dbReference>
<dbReference type="EMBL" id="JAPTMY010000003">
    <property type="protein sequence ID" value="MCZ0856853.1"/>
    <property type="molecule type" value="Genomic_DNA"/>
</dbReference>
<evidence type="ECO:0000313" key="2">
    <source>
        <dbReference type="Proteomes" id="UP001072034"/>
    </source>
</evidence>
<protein>
    <submittedName>
        <fullName evidence="1">Uncharacterized protein</fullName>
    </submittedName>
</protein>
<reference evidence="1" key="1">
    <citation type="submission" date="2022-10" db="EMBL/GenBank/DDBJ databases">
        <title>Genome sequence of Actinomyces israelii ATCC 10048.</title>
        <authorList>
            <person name="Watt R.M."/>
            <person name="Tong W.M."/>
        </authorList>
    </citation>
    <scope>NUCLEOTIDE SEQUENCE</scope>
    <source>
        <strain evidence="1">ATCC 10048</strain>
    </source>
</reference>
<comment type="caution">
    <text evidence="1">The sequence shown here is derived from an EMBL/GenBank/DDBJ whole genome shotgun (WGS) entry which is preliminary data.</text>
</comment>
<name>A0ABT4I539_9ACTO</name>
<accession>A0ABT4I539</accession>
<organism evidence="1 2">
    <name type="scientific">Actinomyces israelii</name>
    <dbReference type="NCBI Taxonomy" id="1659"/>
    <lineage>
        <taxon>Bacteria</taxon>
        <taxon>Bacillati</taxon>
        <taxon>Actinomycetota</taxon>
        <taxon>Actinomycetes</taxon>
        <taxon>Actinomycetales</taxon>
        <taxon>Actinomycetaceae</taxon>
        <taxon>Actinomyces</taxon>
    </lineage>
</organism>
<gene>
    <name evidence="1" type="ORF">OHJ16_02140</name>
</gene>